<dbReference type="CDD" id="cd17470">
    <property type="entry name" value="T3SS_Flik_C"/>
    <property type="match status" value="1"/>
</dbReference>
<feature type="compositionally biased region" description="Basic and acidic residues" evidence="1">
    <location>
        <begin position="421"/>
        <end position="435"/>
    </location>
</feature>
<keyword evidence="3" id="KW-0969">Cilium</keyword>
<dbReference type="Gene3D" id="3.30.750.140">
    <property type="match status" value="1"/>
</dbReference>
<keyword evidence="3" id="KW-0966">Cell projection</keyword>
<dbReference type="Pfam" id="PF02120">
    <property type="entry name" value="Flg_hook"/>
    <property type="match status" value="1"/>
</dbReference>
<evidence type="ECO:0000256" key="1">
    <source>
        <dbReference type="SAM" id="MobiDB-lite"/>
    </source>
</evidence>
<dbReference type="Proteomes" id="UP001597318">
    <property type="component" value="Unassembled WGS sequence"/>
</dbReference>
<dbReference type="RefSeq" id="WP_247341684.1">
    <property type="nucleotide sequence ID" value="NZ_CP095550.1"/>
</dbReference>
<reference evidence="4" key="1">
    <citation type="journal article" date="2019" name="Int. J. Syst. Evol. Microbiol.">
        <title>The Global Catalogue of Microorganisms (GCM) 10K type strain sequencing project: providing services to taxonomists for standard genome sequencing and annotation.</title>
        <authorList>
            <consortium name="The Broad Institute Genomics Platform"/>
            <consortium name="The Broad Institute Genome Sequencing Center for Infectious Disease"/>
            <person name="Wu L."/>
            <person name="Ma J."/>
        </authorList>
    </citation>
    <scope>NUCLEOTIDE SEQUENCE [LARGE SCALE GENOMIC DNA]</scope>
    <source>
        <strain evidence="4">CGMCC 1.15474</strain>
    </source>
</reference>
<feature type="domain" description="Flagellar hook-length control protein-like C-terminal" evidence="2">
    <location>
        <begin position="340"/>
        <end position="418"/>
    </location>
</feature>
<sequence length="462" mass="51613">MKIANLFDVQSFSPKKTNQSSTGSSFKDFIGSVQHSPHGQPTAVTPKQDVQQKELLTEVKNEIKEILGNQLGEDPTINNLSEEDLSSIQTSMNELLNQFTSLEDLLNSTDKLPIGISILALAIKIEDIAKTDGSVEMTQILEKLHALLESEFPSFSPTEDLNFDHMFFALENMSKEDKALLEGQMIISTASEQVLDDLRYYSKLLGLMENPSEANYAKNLLKDSLLADSDVADHLKQILSSDDLSKVKELLTKLMTVVDSAENTDQNNSFNKDLVASQHNSGLSLNSASVPEEIFSIQLDKFVQKDQLMTVGENKNTNVLTSTKEEFTNKMIELLKNSRLSQFNNGTSRLVINLTPEHLGSITIRIVQQQNGEMVAKIIAATQSAKELLEHSGSQLRQALPNVNIEFERFEVFTDDSSKFLRENKDPKQGKEHNNQNENSDQEEQNNVNFKDSLNDALNISI</sequence>
<evidence type="ECO:0000313" key="3">
    <source>
        <dbReference type="EMBL" id="MFD2212849.1"/>
    </source>
</evidence>
<dbReference type="InterPro" id="IPR021136">
    <property type="entry name" value="Flagellar_hook_control-like_C"/>
</dbReference>
<feature type="region of interest" description="Disordered" evidence="1">
    <location>
        <begin position="421"/>
        <end position="449"/>
    </location>
</feature>
<dbReference type="InterPro" id="IPR038610">
    <property type="entry name" value="FliK-like_C_sf"/>
</dbReference>
<comment type="caution">
    <text evidence="3">The sequence shown here is derived from an EMBL/GenBank/DDBJ whole genome shotgun (WGS) entry which is preliminary data.</text>
</comment>
<protein>
    <submittedName>
        <fullName evidence="3">Flagellar hook-length control protein FliK</fullName>
    </submittedName>
</protein>
<keyword evidence="3" id="KW-0282">Flagellum</keyword>
<feature type="compositionally biased region" description="Polar residues" evidence="1">
    <location>
        <begin position="13"/>
        <end position="25"/>
    </location>
</feature>
<keyword evidence="4" id="KW-1185">Reference proteome</keyword>
<proteinExistence type="predicted"/>
<feature type="compositionally biased region" description="Polar residues" evidence="1">
    <location>
        <begin position="33"/>
        <end position="49"/>
    </location>
</feature>
<dbReference type="EMBL" id="JBHUIK010000001">
    <property type="protein sequence ID" value="MFD2212849.1"/>
    <property type="molecule type" value="Genomic_DNA"/>
</dbReference>
<accession>A0ABW5BTE8</accession>
<evidence type="ECO:0000313" key="4">
    <source>
        <dbReference type="Proteomes" id="UP001597318"/>
    </source>
</evidence>
<gene>
    <name evidence="3" type="ORF">ACFSKK_03875</name>
</gene>
<organism evidence="3 4">
    <name type="scientific">Metabacillus endolithicus</name>
    <dbReference type="NCBI Taxonomy" id="1535204"/>
    <lineage>
        <taxon>Bacteria</taxon>
        <taxon>Bacillati</taxon>
        <taxon>Bacillota</taxon>
        <taxon>Bacilli</taxon>
        <taxon>Bacillales</taxon>
        <taxon>Bacillaceae</taxon>
        <taxon>Metabacillus</taxon>
    </lineage>
</organism>
<evidence type="ECO:0000259" key="2">
    <source>
        <dbReference type="Pfam" id="PF02120"/>
    </source>
</evidence>
<name>A0ABW5BTE8_9BACI</name>
<feature type="region of interest" description="Disordered" evidence="1">
    <location>
        <begin position="13"/>
        <end position="49"/>
    </location>
</feature>